<dbReference type="InterPro" id="IPR015816">
    <property type="entry name" value="Vitellinogen_b-sht_N"/>
</dbReference>
<dbReference type="EMBL" id="JARBJD010000077">
    <property type="protein sequence ID" value="KAK2954482.1"/>
    <property type="molecule type" value="Genomic_DNA"/>
</dbReference>
<evidence type="ECO:0000313" key="1">
    <source>
        <dbReference type="EMBL" id="KAK2954482.1"/>
    </source>
</evidence>
<sequence>MLIALIATVFSAKLNYEVGKVYEYRYNSLTNINAENERGLIKTQGFQTTGQLSFHCMGFSGKIYVFKMTAKDVHIYNNQNGVRTKIDEKVDKFDVIFARPLVFALSKEGKITGMTVDKADTEDIINIKAAMAETLTTSTASTSNGGSELVCDTQGRHYAHSDESSQAAGDVVETYYTHSDFLNFRDRSADTSAIQMEGKTKTVLRAGVAFNVKSNIVYDHAGAKGTPTGDIEEGNVNFMTEGSSETSLLRVTSLDTFYDIGLLWSFQEFFKRFFPGYQEVSFYNPSYYNDRDFYAGEVDFTEIDRAGSAGEVTCPSALNLCKGYEASYSAGNTSFGITAHAQIMAGTNKGCDNDARNYFAGAETTVDLFILGKKYAALEAHIEYGYMYGSASRNNIEVNIFDKNVYRKTFPDMPCVRKSIPLANIKKSFPFKYTVFVMSLPVTFEVGVELGFSASVPYKYCLTDMSAEIGITPTASVAAFAQASASVAIIKGGIKFTADVTETLDPIAWISGGKCQVGIKAVSHTSPLSCEFYGFYQTRQLRNPLKWNDQKKASFWKWSSKAVDYTLLDFSWSMKV</sequence>
<comment type="caution">
    <text evidence="1">The sequence shown here is derived from an EMBL/GenBank/DDBJ whole genome shotgun (WGS) entry which is preliminary data.</text>
</comment>
<evidence type="ECO:0000313" key="2">
    <source>
        <dbReference type="Proteomes" id="UP001281761"/>
    </source>
</evidence>
<dbReference type="Proteomes" id="UP001281761">
    <property type="component" value="Unassembled WGS sequence"/>
</dbReference>
<accession>A0ABQ9XS30</accession>
<gene>
    <name evidence="1" type="ORF">BLNAU_10502</name>
</gene>
<keyword evidence="2" id="KW-1185">Reference proteome</keyword>
<name>A0ABQ9XS30_9EUKA</name>
<organism evidence="1 2">
    <name type="scientific">Blattamonas nauphoetae</name>
    <dbReference type="NCBI Taxonomy" id="2049346"/>
    <lineage>
        <taxon>Eukaryota</taxon>
        <taxon>Metamonada</taxon>
        <taxon>Preaxostyla</taxon>
        <taxon>Oxymonadida</taxon>
        <taxon>Blattamonas</taxon>
    </lineage>
</organism>
<dbReference type="Gene3D" id="2.30.230.10">
    <property type="entry name" value="Lipovitellin, beta-sheet shell regions, chain A"/>
    <property type="match status" value="1"/>
</dbReference>
<protein>
    <submittedName>
        <fullName evidence="1">Lipid transport family protein</fullName>
    </submittedName>
</protein>
<reference evidence="1 2" key="1">
    <citation type="journal article" date="2022" name="bioRxiv">
        <title>Genomics of Preaxostyla Flagellates Illuminates Evolutionary Transitions and the Path Towards Mitochondrial Loss.</title>
        <authorList>
            <person name="Novak L.V.F."/>
            <person name="Treitli S.C."/>
            <person name="Pyrih J."/>
            <person name="Halakuc P."/>
            <person name="Pipaliya S.V."/>
            <person name="Vacek V."/>
            <person name="Brzon O."/>
            <person name="Soukal P."/>
            <person name="Eme L."/>
            <person name="Dacks J.B."/>
            <person name="Karnkowska A."/>
            <person name="Elias M."/>
            <person name="Hampl V."/>
        </authorList>
    </citation>
    <scope>NUCLEOTIDE SEQUENCE [LARGE SCALE GENOMIC DNA]</scope>
    <source>
        <strain evidence="1">NAU3</strain>
        <tissue evidence="1">Gut</tissue>
    </source>
</reference>
<proteinExistence type="predicted"/>